<feature type="signal peptide" evidence="1">
    <location>
        <begin position="1"/>
        <end position="26"/>
    </location>
</feature>
<organism evidence="2 3">
    <name type="scientific">Corallococcus coralloides</name>
    <name type="common">Myxococcus coralloides</name>
    <dbReference type="NCBI Taxonomy" id="184914"/>
    <lineage>
        <taxon>Bacteria</taxon>
        <taxon>Pseudomonadati</taxon>
        <taxon>Myxococcota</taxon>
        <taxon>Myxococcia</taxon>
        <taxon>Myxococcales</taxon>
        <taxon>Cystobacterineae</taxon>
        <taxon>Myxococcaceae</taxon>
        <taxon>Corallococcus</taxon>
    </lineage>
</organism>
<protein>
    <submittedName>
        <fullName evidence="2">Uncharacterized protein</fullName>
    </submittedName>
</protein>
<keyword evidence="1" id="KW-0732">Signal</keyword>
<dbReference type="EMBL" id="CP034669">
    <property type="protein sequence ID" value="QAT82531.1"/>
    <property type="molecule type" value="Genomic_DNA"/>
</dbReference>
<accession>A0A410RKU6</accession>
<evidence type="ECO:0000313" key="2">
    <source>
        <dbReference type="EMBL" id="QAT82531.1"/>
    </source>
</evidence>
<sequence>MRPTLKAWRVFPTVLGALLRTVSTSAAEPTPKHAEIDVRGRPDGLVFAVRR</sequence>
<dbReference type="AlphaFoldDB" id="A0A410RKU6"/>
<gene>
    <name evidence="2" type="ORF">EJ065_0926</name>
</gene>
<name>A0A410RKU6_CORCK</name>
<proteinExistence type="predicted"/>
<feature type="chain" id="PRO_5019274098" evidence="1">
    <location>
        <begin position="27"/>
        <end position="51"/>
    </location>
</feature>
<dbReference type="Proteomes" id="UP000288758">
    <property type="component" value="Chromosome"/>
</dbReference>
<reference evidence="2 3" key="1">
    <citation type="submission" date="2018-12" db="EMBL/GenBank/DDBJ databases">
        <title>Complete Genome Sequence of the Corallopyronin A producing Myxobacterium Corallococcus coralloides B035.</title>
        <authorList>
            <person name="Bouhired S.M."/>
            <person name="Rupp O."/>
            <person name="Blom J."/>
            <person name="Schaeberle T.F."/>
            <person name="Kehraus S."/>
            <person name="Schiefer A."/>
            <person name="Pfarr K."/>
            <person name="Goesmann A."/>
            <person name="Hoerauf A."/>
            <person name="Koenig G.M."/>
        </authorList>
    </citation>
    <scope>NUCLEOTIDE SEQUENCE [LARGE SCALE GENOMIC DNA]</scope>
    <source>
        <strain evidence="2 3">B035</strain>
    </source>
</reference>
<evidence type="ECO:0000313" key="3">
    <source>
        <dbReference type="Proteomes" id="UP000288758"/>
    </source>
</evidence>
<evidence type="ECO:0000256" key="1">
    <source>
        <dbReference type="SAM" id="SignalP"/>
    </source>
</evidence>